<dbReference type="Gene3D" id="3.40.1700.10">
    <property type="entry name" value="DNA integrity scanning protein, DisA, N-terminal domain"/>
    <property type="match status" value="1"/>
</dbReference>
<comment type="similarity">
    <text evidence="10">Belongs to the adenylate cyclase family. DacA/CdaA subfamily.</text>
</comment>
<dbReference type="InterPro" id="IPR034701">
    <property type="entry name" value="CdaA"/>
</dbReference>
<keyword evidence="9 10" id="KW-0472">Membrane</keyword>
<reference evidence="12 13" key="1">
    <citation type="submission" date="2019-09" db="EMBL/GenBank/DDBJ databases">
        <authorList>
            <person name="Cremers G."/>
        </authorList>
    </citation>
    <scope>NUCLEOTIDE SEQUENCE [LARGE SCALE GENOMIC DNA]</scope>
    <source>
        <strain evidence="12">4A</strain>
    </source>
</reference>
<dbReference type="InterPro" id="IPR003390">
    <property type="entry name" value="DNA_integrity_scan_DisA_N"/>
</dbReference>
<keyword evidence="2 10" id="KW-1003">Cell membrane</keyword>
<comment type="function">
    <text evidence="10">Catalyzes the condensation of 2 ATP molecules into cyclic di-AMP (c-di-AMP), a second messenger used to regulate differing processes in different bacteria.</text>
</comment>
<dbReference type="PROSITE" id="PS51794">
    <property type="entry name" value="DAC"/>
    <property type="match status" value="1"/>
</dbReference>
<evidence type="ECO:0000313" key="13">
    <source>
        <dbReference type="Proteomes" id="UP000334923"/>
    </source>
</evidence>
<dbReference type="InterPro" id="IPR014046">
    <property type="entry name" value="C-di-AMP_synthase"/>
</dbReference>
<gene>
    <name evidence="10 12" type="primary">dacA</name>
    <name evidence="12" type="ORF">MAMT_01871</name>
</gene>
<dbReference type="Proteomes" id="UP000334923">
    <property type="component" value="Unassembled WGS sequence"/>
</dbReference>
<evidence type="ECO:0000259" key="11">
    <source>
        <dbReference type="PROSITE" id="PS51794"/>
    </source>
</evidence>
<keyword evidence="6 10" id="KW-0547">Nucleotide-binding</keyword>
<evidence type="ECO:0000313" key="12">
    <source>
        <dbReference type="EMBL" id="VVM07706.1"/>
    </source>
</evidence>
<evidence type="ECO:0000256" key="8">
    <source>
        <dbReference type="ARBA" id="ARBA00022989"/>
    </source>
</evidence>
<evidence type="ECO:0000256" key="3">
    <source>
        <dbReference type="ARBA" id="ARBA00022679"/>
    </source>
</evidence>
<evidence type="ECO:0000256" key="4">
    <source>
        <dbReference type="ARBA" id="ARBA00022692"/>
    </source>
</evidence>
<keyword evidence="3 10" id="KW-0808">Transferase</keyword>
<keyword evidence="4 10" id="KW-0812">Transmembrane</keyword>
<comment type="subunit">
    <text evidence="10">Probably a homodimer.</text>
</comment>
<dbReference type="SUPFAM" id="SSF143597">
    <property type="entry name" value="YojJ-like"/>
    <property type="match status" value="1"/>
</dbReference>
<dbReference type="InterPro" id="IPR050338">
    <property type="entry name" value="DisA"/>
</dbReference>
<dbReference type="PANTHER" id="PTHR34185">
    <property type="entry name" value="DIADENYLATE CYCLASE"/>
    <property type="match status" value="1"/>
</dbReference>
<accession>A0A5E6MF11</accession>
<dbReference type="GO" id="GO:0005524">
    <property type="term" value="F:ATP binding"/>
    <property type="evidence" value="ECO:0007669"/>
    <property type="project" value="UniProtKB-UniRule"/>
</dbReference>
<evidence type="ECO:0000256" key="5">
    <source>
        <dbReference type="ARBA" id="ARBA00022695"/>
    </source>
</evidence>
<dbReference type="PIRSF" id="PIRSF004793">
    <property type="entry name" value="UCP004793"/>
    <property type="match status" value="1"/>
</dbReference>
<comment type="caution">
    <text evidence="10">Lacks conserved residue(s) required for the propagation of feature annotation.</text>
</comment>
<keyword evidence="13" id="KW-1185">Reference proteome</keyword>
<dbReference type="Pfam" id="PF19293">
    <property type="entry name" value="CdaA_N"/>
    <property type="match status" value="1"/>
</dbReference>
<evidence type="ECO:0000256" key="1">
    <source>
        <dbReference type="ARBA" id="ARBA00000877"/>
    </source>
</evidence>
<evidence type="ECO:0000256" key="10">
    <source>
        <dbReference type="HAMAP-Rule" id="MF_01499"/>
    </source>
</evidence>
<keyword evidence="7 10" id="KW-0067">ATP-binding</keyword>
<keyword evidence="8 10" id="KW-1133">Transmembrane helix</keyword>
<dbReference type="EMBL" id="CABFVA020000110">
    <property type="protein sequence ID" value="VVM07706.1"/>
    <property type="molecule type" value="Genomic_DNA"/>
</dbReference>
<dbReference type="PANTHER" id="PTHR34185:SF1">
    <property type="entry name" value="DIADENYLATE CYCLASE"/>
    <property type="match status" value="1"/>
</dbReference>
<comment type="catalytic activity">
    <reaction evidence="1 10">
        <text>2 ATP = 3',3'-c-di-AMP + 2 diphosphate</text>
        <dbReference type="Rhea" id="RHEA:35655"/>
        <dbReference type="ChEBI" id="CHEBI:30616"/>
        <dbReference type="ChEBI" id="CHEBI:33019"/>
        <dbReference type="ChEBI" id="CHEBI:71500"/>
        <dbReference type="EC" id="2.7.7.85"/>
    </reaction>
</comment>
<protein>
    <recommendedName>
        <fullName evidence="10">Diadenylate cyclase</fullName>
        <shortName evidence="10">DAC</shortName>
        <ecNumber evidence="10">2.7.7.85</ecNumber>
    </recommendedName>
    <alternativeName>
        <fullName evidence="10">Cyclic-di-AMP synthase</fullName>
        <shortName evidence="10">c-di-AMP synthase</shortName>
    </alternativeName>
</protein>
<dbReference type="InterPro" id="IPR036888">
    <property type="entry name" value="DNA_integrity_DisA_N_sf"/>
</dbReference>
<dbReference type="GO" id="GO:0004016">
    <property type="term" value="F:adenylate cyclase activity"/>
    <property type="evidence" value="ECO:0007669"/>
    <property type="project" value="UniProtKB-UniRule"/>
</dbReference>
<dbReference type="GO" id="GO:0006171">
    <property type="term" value="P:cAMP biosynthetic process"/>
    <property type="evidence" value="ECO:0007669"/>
    <property type="project" value="InterPro"/>
</dbReference>
<evidence type="ECO:0000256" key="6">
    <source>
        <dbReference type="ARBA" id="ARBA00022741"/>
    </source>
</evidence>
<dbReference type="Pfam" id="PF02457">
    <property type="entry name" value="DAC"/>
    <property type="match status" value="1"/>
</dbReference>
<dbReference type="NCBIfam" id="TIGR00159">
    <property type="entry name" value="diadenylate cyclase CdaA"/>
    <property type="match status" value="1"/>
</dbReference>
<dbReference type="HAMAP" id="MF_01499">
    <property type="entry name" value="DacA"/>
    <property type="match status" value="1"/>
</dbReference>
<dbReference type="GO" id="GO:0106408">
    <property type="term" value="F:diadenylate cyclase activity"/>
    <property type="evidence" value="ECO:0007669"/>
    <property type="project" value="UniProtKB-EC"/>
</dbReference>
<organism evidence="12 13">
    <name type="scientific">Methylacidimicrobium tartarophylax</name>
    <dbReference type="NCBI Taxonomy" id="1041768"/>
    <lineage>
        <taxon>Bacteria</taxon>
        <taxon>Pseudomonadati</taxon>
        <taxon>Verrucomicrobiota</taxon>
        <taxon>Methylacidimicrobium</taxon>
    </lineage>
</organism>
<dbReference type="EC" id="2.7.7.85" evidence="10"/>
<proteinExistence type="inferred from homology"/>
<evidence type="ECO:0000256" key="2">
    <source>
        <dbReference type="ARBA" id="ARBA00022475"/>
    </source>
</evidence>
<evidence type="ECO:0000256" key="9">
    <source>
        <dbReference type="ARBA" id="ARBA00023136"/>
    </source>
</evidence>
<evidence type="ECO:0000256" key="7">
    <source>
        <dbReference type="ARBA" id="ARBA00022840"/>
    </source>
</evidence>
<dbReference type="InterPro" id="IPR045585">
    <property type="entry name" value="CdaA_N"/>
</dbReference>
<feature type="transmembrane region" description="Helical" evidence="10">
    <location>
        <begin position="37"/>
        <end position="56"/>
    </location>
</feature>
<sequence length="247" mass="27580">MRSYGLTLSWVVEILIIAVVIYQVWKLLQGTRGVQVLTGLLIVLVVLTLFSAVLHLRVVTELIRLFSPSFFVALVVLFQPELRQVLAEVGRRSVTSSGRQQQAEVIEHIVNAAEICQRERFGVLISMEREDLYRPARDTGTLLDAKLSADLLVTVFYPRTPLHDGGVVIRDNRLVVAAAVFPLSETDRLERPLGLRHRAALGLSEMTDAIVVVVSEETGAISIALEGKLERHFDPNRLRARLTEILV</sequence>
<dbReference type="AlphaFoldDB" id="A0A5E6MF11"/>
<feature type="domain" description="DAC" evidence="11">
    <location>
        <begin position="79"/>
        <end position="235"/>
    </location>
</feature>
<name>A0A5E6MF11_9BACT</name>
<dbReference type="RefSeq" id="WP_142660718.1">
    <property type="nucleotide sequence ID" value="NZ_CABFVA020000110.1"/>
</dbReference>
<dbReference type="OrthoDB" id="9807385at2"/>
<feature type="transmembrane region" description="Helical" evidence="10">
    <location>
        <begin position="6"/>
        <end position="25"/>
    </location>
</feature>
<keyword evidence="5 10" id="KW-0548">Nucleotidyltransferase</keyword>